<accession>A0A368SG17</accession>
<sequence length="73" mass="8164">MGKAQHCMSFSAFDTLRGLFEPWTSALPFVKISTSNAASQAAVSFVHLLTFDCHVILWTLYRLLSSTLLVFHT</sequence>
<name>A0A368SG17_SETIT</name>
<dbReference type="AlphaFoldDB" id="A0A368SG17"/>
<evidence type="ECO:0000313" key="1">
    <source>
        <dbReference type="EMBL" id="RCV41382.1"/>
    </source>
</evidence>
<organism evidence="1">
    <name type="scientific">Setaria italica</name>
    <name type="common">Foxtail millet</name>
    <name type="synonym">Panicum italicum</name>
    <dbReference type="NCBI Taxonomy" id="4555"/>
    <lineage>
        <taxon>Eukaryota</taxon>
        <taxon>Viridiplantae</taxon>
        <taxon>Streptophyta</taxon>
        <taxon>Embryophyta</taxon>
        <taxon>Tracheophyta</taxon>
        <taxon>Spermatophyta</taxon>
        <taxon>Magnoliopsida</taxon>
        <taxon>Liliopsida</taxon>
        <taxon>Poales</taxon>
        <taxon>Poaceae</taxon>
        <taxon>PACMAD clade</taxon>
        <taxon>Panicoideae</taxon>
        <taxon>Panicodae</taxon>
        <taxon>Paniceae</taxon>
        <taxon>Cenchrinae</taxon>
        <taxon>Setaria</taxon>
    </lineage>
</organism>
<protein>
    <submittedName>
        <fullName evidence="1">Uncharacterized protein</fullName>
    </submittedName>
</protein>
<reference evidence="1" key="1">
    <citation type="journal article" date="2012" name="Nat. Biotechnol.">
        <title>Reference genome sequence of the model plant Setaria.</title>
        <authorList>
            <person name="Bennetzen J.L."/>
            <person name="Schmutz J."/>
            <person name="Wang H."/>
            <person name="Percifield R."/>
            <person name="Hawkins J."/>
            <person name="Pontaroli A.C."/>
            <person name="Estep M."/>
            <person name="Feng L."/>
            <person name="Vaughn J.N."/>
            <person name="Grimwood J."/>
            <person name="Jenkins J."/>
            <person name="Barry K."/>
            <person name="Lindquist E."/>
            <person name="Hellsten U."/>
            <person name="Deshpande S."/>
            <person name="Wang X."/>
            <person name="Wu X."/>
            <person name="Mitros T."/>
            <person name="Triplett J."/>
            <person name="Yang X."/>
            <person name="Ye C.Y."/>
            <person name="Mauro-Herrera M."/>
            <person name="Wang L."/>
            <person name="Li P."/>
            <person name="Sharma M."/>
            <person name="Sharma R."/>
            <person name="Ronald P.C."/>
            <person name="Panaud O."/>
            <person name="Kellogg E.A."/>
            <person name="Brutnell T.P."/>
            <person name="Doust A.N."/>
            <person name="Tuskan G.A."/>
            <person name="Rokhsar D."/>
            <person name="Devos K.M."/>
        </authorList>
    </citation>
    <scope>NUCLEOTIDE SEQUENCE [LARGE SCALE GENOMIC DNA]</scope>
    <source>
        <strain evidence="1">Yugu1</strain>
    </source>
</reference>
<dbReference type="EMBL" id="CM003536">
    <property type="protein sequence ID" value="RCV41382.1"/>
    <property type="molecule type" value="Genomic_DNA"/>
</dbReference>
<proteinExistence type="predicted"/>
<reference evidence="1" key="2">
    <citation type="submission" date="2015-07" db="EMBL/GenBank/DDBJ databases">
        <authorList>
            <person name="Noorani M."/>
        </authorList>
    </citation>
    <scope>NUCLEOTIDE SEQUENCE</scope>
    <source>
        <strain evidence="1">Yugu1</strain>
    </source>
</reference>
<dbReference type="OrthoDB" id="10386185at2759"/>
<gene>
    <name evidence="1" type="ORF">SETIT_9G131500v2</name>
</gene>